<dbReference type="RefSeq" id="WP_089206500.1">
    <property type="nucleotide sequence ID" value="NZ_FZOD01000005.1"/>
</dbReference>
<proteinExistence type="predicted"/>
<gene>
    <name evidence="2" type="ORF">SAMN05216276_1005249</name>
</gene>
<keyword evidence="3" id="KW-1185">Reference proteome</keyword>
<dbReference type="Pfam" id="PF13196">
    <property type="entry name" value="DUF4012"/>
    <property type="match status" value="1"/>
</dbReference>
<name>A0A239CL05_9ACTN</name>
<accession>A0A239CL05</accession>
<dbReference type="OrthoDB" id="3203519at2"/>
<dbReference type="AlphaFoldDB" id="A0A239CL05"/>
<evidence type="ECO:0000313" key="3">
    <source>
        <dbReference type="Proteomes" id="UP000198282"/>
    </source>
</evidence>
<sequence>MGLLASAVLILAGGWSAHLGMRVRDHLEAAGAALVQVRAAASTGDPRPMATALAEARRHADEARRLTEGPDWWTIAHTPVVGDAATTVRGLAESAADLTGVLADVRPLAAAFTTMGKRSPGNLRQPLTDLDAASPTLKSAAARLARIGSGLEATPAETGLKQLDQARGTALHEVDRLHGWLDAAATAATLLPPMLGLDGPRRYFLAFQTNAEARGTGGLVGAFGILKADRGKVDIGHLSANNGLAGSSVPGADHGPDYRARYGPWSTKLLSISNLSPHFPYAAATWTGLWEQQARGHLDGALATDPVGLSYLLQLIGPVTLPGGEKVTSSNVVDLTERTAYARFADPMARKRFLITIAGAVSEALPASLTQPARLLPVLTRMVSERRIQIWSSHEAEQRRLSRTPVSGVLPLRSGPFAGLVVNNSAGGKLDYYLERSLDYKLGPCRDGLRPSTVRVRLTNDVPRGALPSYVTSRLDSPTRRHAPGSNLLWVSLYGGLGAKMTGARLDGDPVSLIKATERSHPVYSTILEFAPGQSRTLELDFTEFASDEPPLVPEQPLVRSQRTSVTQDRQGCPL</sequence>
<evidence type="ECO:0000313" key="2">
    <source>
        <dbReference type="EMBL" id="SNS20388.1"/>
    </source>
</evidence>
<dbReference type="EMBL" id="FZOD01000005">
    <property type="protein sequence ID" value="SNS20388.1"/>
    <property type="molecule type" value="Genomic_DNA"/>
</dbReference>
<protein>
    <recommendedName>
        <fullName evidence="4">DUF4012 domain-containing protein</fullName>
    </recommendedName>
</protein>
<feature type="compositionally biased region" description="Polar residues" evidence="1">
    <location>
        <begin position="559"/>
        <end position="575"/>
    </location>
</feature>
<evidence type="ECO:0000256" key="1">
    <source>
        <dbReference type="SAM" id="MobiDB-lite"/>
    </source>
</evidence>
<reference evidence="2 3" key="1">
    <citation type="submission" date="2017-06" db="EMBL/GenBank/DDBJ databases">
        <authorList>
            <person name="Kim H.J."/>
            <person name="Triplett B.A."/>
        </authorList>
    </citation>
    <scope>NUCLEOTIDE SEQUENCE [LARGE SCALE GENOMIC DNA]</scope>
    <source>
        <strain evidence="2 3">CGMCC 4.2132</strain>
    </source>
</reference>
<feature type="region of interest" description="Disordered" evidence="1">
    <location>
        <begin position="548"/>
        <end position="575"/>
    </location>
</feature>
<dbReference type="InterPro" id="IPR025101">
    <property type="entry name" value="DUF4012"/>
</dbReference>
<evidence type="ECO:0008006" key="4">
    <source>
        <dbReference type="Google" id="ProtNLM"/>
    </source>
</evidence>
<organism evidence="2 3">
    <name type="scientific">Streptosporangium subroseum</name>
    <dbReference type="NCBI Taxonomy" id="106412"/>
    <lineage>
        <taxon>Bacteria</taxon>
        <taxon>Bacillati</taxon>
        <taxon>Actinomycetota</taxon>
        <taxon>Actinomycetes</taxon>
        <taxon>Streptosporangiales</taxon>
        <taxon>Streptosporangiaceae</taxon>
        <taxon>Streptosporangium</taxon>
    </lineage>
</organism>
<dbReference type="Proteomes" id="UP000198282">
    <property type="component" value="Unassembled WGS sequence"/>
</dbReference>